<name>A0AA39NBW7_9AGAR</name>
<keyword evidence="1" id="KW-0732">Signal</keyword>
<protein>
    <recommendedName>
        <fullName evidence="4">Secreted protein</fullName>
    </recommendedName>
</protein>
<comment type="caution">
    <text evidence="2">The sequence shown here is derived from an EMBL/GenBank/DDBJ whole genome shotgun (WGS) entry which is preliminary data.</text>
</comment>
<evidence type="ECO:0008006" key="4">
    <source>
        <dbReference type="Google" id="ProtNLM"/>
    </source>
</evidence>
<accession>A0AA39NBW7</accession>
<feature type="chain" id="PRO_5041349633" description="Secreted protein" evidence="1">
    <location>
        <begin position="19"/>
        <end position="88"/>
    </location>
</feature>
<sequence length="88" mass="10221">MLFTLTCFLVVEWGIVVSELWTQPTRCALPVHLYRVRIVHFVSDHPLCHRPRQSMRVHTWSASCALQGNIKVYCFMCYGPYLSQSSAF</sequence>
<evidence type="ECO:0000313" key="3">
    <source>
        <dbReference type="Proteomes" id="UP001175227"/>
    </source>
</evidence>
<keyword evidence="3" id="KW-1185">Reference proteome</keyword>
<gene>
    <name evidence="2" type="ORF">IW261DRAFT_1527662</name>
</gene>
<organism evidence="2 3">
    <name type="scientific">Armillaria novae-zelandiae</name>
    <dbReference type="NCBI Taxonomy" id="153914"/>
    <lineage>
        <taxon>Eukaryota</taxon>
        <taxon>Fungi</taxon>
        <taxon>Dikarya</taxon>
        <taxon>Basidiomycota</taxon>
        <taxon>Agaricomycotina</taxon>
        <taxon>Agaricomycetes</taxon>
        <taxon>Agaricomycetidae</taxon>
        <taxon>Agaricales</taxon>
        <taxon>Marasmiineae</taxon>
        <taxon>Physalacriaceae</taxon>
        <taxon>Armillaria</taxon>
    </lineage>
</organism>
<feature type="signal peptide" evidence="1">
    <location>
        <begin position="1"/>
        <end position="18"/>
    </location>
</feature>
<evidence type="ECO:0000256" key="1">
    <source>
        <dbReference type="SAM" id="SignalP"/>
    </source>
</evidence>
<evidence type="ECO:0000313" key="2">
    <source>
        <dbReference type="EMBL" id="KAK0462756.1"/>
    </source>
</evidence>
<dbReference type="AlphaFoldDB" id="A0AA39NBW7"/>
<reference evidence="2" key="1">
    <citation type="submission" date="2023-06" db="EMBL/GenBank/DDBJ databases">
        <authorList>
            <consortium name="Lawrence Berkeley National Laboratory"/>
            <person name="Ahrendt S."/>
            <person name="Sahu N."/>
            <person name="Indic B."/>
            <person name="Wong-Bajracharya J."/>
            <person name="Merenyi Z."/>
            <person name="Ke H.-M."/>
            <person name="Monk M."/>
            <person name="Kocsube S."/>
            <person name="Drula E."/>
            <person name="Lipzen A."/>
            <person name="Balint B."/>
            <person name="Henrissat B."/>
            <person name="Andreopoulos B."/>
            <person name="Martin F.M."/>
            <person name="Harder C.B."/>
            <person name="Rigling D."/>
            <person name="Ford K.L."/>
            <person name="Foster G.D."/>
            <person name="Pangilinan J."/>
            <person name="Papanicolaou A."/>
            <person name="Barry K."/>
            <person name="LaButti K."/>
            <person name="Viragh M."/>
            <person name="Koriabine M."/>
            <person name="Yan M."/>
            <person name="Riley R."/>
            <person name="Champramary S."/>
            <person name="Plett K.L."/>
            <person name="Tsai I.J."/>
            <person name="Slot J."/>
            <person name="Sipos G."/>
            <person name="Plett J."/>
            <person name="Nagy L.G."/>
            <person name="Grigoriev I.V."/>
        </authorList>
    </citation>
    <scope>NUCLEOTIDE SEQUENCE</scope>
    <source>
        <strain evidence="2">ICMP 16352</strain>
    </source>
</reference>
<dbReference type="Proteomes" id="UP001175227">
    <property type="component" value="Unassembled WGS sequence"/>
</dbReference>
<proteinExistence type="predicted"/>
<dbReference type="EMBL" id="JAUEPR010000124">
    <property type="protein sequence ID" value="KAK0462756.1"/>
    <property type="molecule type" value="Genomic_DNA"/>
</dbReference>